<accession>A0A5M9K778</accession>
<evidence type="ECO:0000256" key="1">
    <source>
        <dbReference type="SAM" id="Phobius"/>
    </source>
</evidence>
<dbReference type="AlphaFoldDB" id="A0A5M9K778"/>
<protein>
    <submittedName>
        <fullName evidence="2">Uncharacterized protein</fullName>
    </submittedName>
</protein>
<feature type="transmembrane region" description="Helical" evidence="1">
    <location>
        <begin position="13"/>
        <end position="34"/>
    </location>
</feature>
<evidence type="ECO:0000313" key="2">
    <source>
        <dbReference type="EMBL" id="KAA8575912.1"/>
    </source>
</evidence>
<gene>
    <name evidence="2" type="ORF">EYC84_006077</name>
</gene>
<reference evidence="2 3" key="1">
    <citation type="submission" date="2019-06" db="EMBL/GenBank/DDBJ databases">
        <title>Genome Sequence of the Brown Rot Fungal Pathogen Monilinia fructicola.</title>
        <authorList>
            <person name="De Miccolis Angelini R.M."/>
            <person name="Landi L."/>
            <person name="Abate D."/>
            <person name="Pollastro S."/>
            <person name="Romanazzi G."/>
            <person name="Faretra F."/>
        </authorList>
    </citation>
    <scope>NUCLEOTIDE SEQUENCE [LARGE SCALE GENOMIC DNA]</scope>
    <source>
        <strain evidence="2 3">Mfrc123</strain>
    </source>
</reference>
<dbReference type="VEuPathDB" id="FungiDB:MFRU_050g00280"/>
<dbReference type="Proteomes" id="UP000322873">
    <property type="component" value="Unassembled WGS sequence"/>
</dbReference>
<dbReference type="EMBL" id="VICG01000001">
    <property type="protein sequence ID" value="KAA8575912.1"/>
    <property type="molecule type" value="Genomic_DNA"/>
</dbReference>
<keyword evidence="1" id="KW-0812">Transmembrane</keyword>
<name>A0A5M9K778_MONFR</name>
<proteinExistence type="predicted"/>
<evidence type="ECO:0000313" key="3">
    <source>
        <dbReference type="Proteomes" id="UP000322873"/>
    </source>
</evidence>
<organism evidence="2 3">
    <name type="scientific">Monilinia fructicola</name>
    <name type="common">Brown rot fungus</name>
    <name type="synonym">Ciboria fructicola</name>
    <dbReference type="NCBI Taxonomy" id="38448"/>
    <lineage>
        <taxon>Eukaryota</taxon>
        <taxon>Fungi</taxon>
        <taxon>Dikarya</taxon>
        <taxon>Ascomycota</taxon>
        <taxon>Pezizomycotina</taxon>
        <taxon>Leotiomycetes</taxon>
        <taxon>Helotiales</taxon>
        <taxon>Sclerotiniaceae</taxon>
        <taxon>Monilinia</taxon>
    </lineage>
</organism>
<comment type="caution">
    <text evidence="2">The sequence shown here is derived from an EMBL/GenBank/DDBJ whole genome shotgun (WGS) entry which is preliminary data.</text>
</comment>
<sequence>MIDLKMYPFSLEAFKSLLGLLNMITFASGGYIAIELYAKIMQFRATVVVPNAPTVIQATGVQAFFTALEPANSTAVLQNVIANMGSVLGQWSFFEYFYDPPVGAERALHGEHHTVYPGDIVASGFILMGNSEQWTGLTKPYQWFVEWRVKRGEEGLAKGKADFSGNTTMDLSAYPDVEDFTQAILTFELYRSAEWEMGPLVWSNIDVQINGTNTGWYSVDKFLVEDVTITDTGPVNVSPAITGITCFFTGFTLNLAEFPAI</sequence>
<keyword evidence="1" id="KW-0472">Membrane</keyword>
<keyword evidence="1" id="KW-1133">Transmembrane helix</keyword>
<keyword evidence="3" id="KW-1185">Reference proteome</keyword>